<gene>
    <name evidence="9" type="ORF">BYL167_LOCUS33953</name>
    <name evidence="2" type="ORF">CJN711_LOCUS3725</name>
    <name evidence="10" type="ORF">GIL414_LOCUS47172</name>
    <name evidence="3" type="ORF">KQP761_LOCUS35056</name>
    <name evidence="6" type="ORF">OVN521_LOCUS1913</name>
    <name evidence="8" type="ORF">SMN809_LOCUS18623</name>
    <name evidence="7" type="ORF">UXM345_LOCUS10953</name>
    <name evidence="5" type="ORF">WKI299_LOCUS22297</name>
    <name evidence="4" type="ORF">XDN619_LOCUS16327</name>
</gene>
<accession>A0A816UJH9</accession>
<dbReference type="Proteomes" id="UP000663842">
    <property type="component" value="Unassembled WGS sequence"/>
</dbReference>
<dbReference type="EMBL" id="CAJOBJ010149942">
    <property type="protein sequence ID" value="CAF4801302.1"/>
    <property type="molecule type" value="Genomic_DNA"/>
</dbReference>
<keyword evidence="12" id="KW-1185">Reference proteome</keyword>
<dbReference type="Proteomes" id="UP000663856">
    <property type="component" value="Unassembled WGS sequence"/>
</dbReference>
<comment type="caution">
    <text evidence="5">The sequence shown here is derived from an EMBL/GenBank/DDBJ whole genome shotgun (WGS) entry which is preliminary data.</text>
</comment>
<dbReference type="EMBL" id="CAJOBG010000140">
    <property type="protein sequence ID" value="CAF3765132.1"/>
    <property type="molecule type" value="Genomic_DNA"/>
</dbReference>
<evidence type="ECO:0000313" key="2">
    <source>
        <dbReference type="EMBL" id="CAF1029487.1"/>
    </source>
</evidence>
<organism evidence="5 11">
    <name type="scientific">Rotaria magnacalcarata</name>
    <dbReference type="NCBI Taxonomy" id="392030"/>
    <lineage>
        <taxon>Eukaryota</taxon>
        <taxon>Metazoa</taxon>
        <taxon>Spiralia</taxon>
        <taxon>Gnathifera</taxon>
        <taxon>Rotifera</taxon>
        <taxon>Eurotatoria</taxon>
        <taxon>Bdelloidea</taxon>
        <taxon>Philodinida</taxon>
        <taxon>Philodinidae</taxon>
        <taxon>Rotaria</taxon>
    </lineage>
</organism>
<name>A0A816UJH9_9BILA</name>
<dbReference type="AlphaFoldDB" id="A0A816UJH9"/>
<dbReference type="EMBL" id="CAJNRG010006888">
    <property type="protein sequence ID" value="CAF2089552.1"/>
    <property type="molecule type" value="Genomic_DNA"/>
</dbReference>
<proteinExistence type="predicted"/>
<evidence type="ECO:0000313" key="12">
    <source>
        <dbReference type="Proteomes" id="UP000663866"/>
    </source>
</evidence>
<evidence type="ECO:0000313" key="7">
    <source>
        <dbReference type="EMBL" id="CAF3908771.1"/>
    </source>
</evidence>
<evidence type="ECO:0000313" key="5">
    <source>
        <dbReference type="EMBL" id="CAF2111167.1"/>
    </source>
</evidence>
<dbReference type="Proteomes" id="UP000681967">
    <property type="component" value="Unassembled WGS sequence"/>
</dbReference>
<evidence type="ECO:0000313" key="8">
    <source>
        <dbReference type="EMBL" id="CAF4128015.1"/>
    </source>
</evidence>
<dbReference type="Proteomes" id="UP000663866">
    <property type="component" value="Unassembled WGS sequence"/>
</dbReference>
<dbReference type="EMBL" id="CAJNRF010009504">
    <property type="protein sequence ID" value="CAF2111167.1"/>
    <property type="molecule type" value="Genomic_DNA"/>
</dbReference>
<dbReference type="Proteomes" id="UP000663887">
    <property type="component" value="Unassembled WGS sequence"/>
</dbReference>
<dbReference type="EMBL" id="CAJOBH010067464">
    <property type="protein sequence ID" value="CAF4455412.1"/>
    <property type="molecule type" value="Genomic_DNA"/>
</dbReference>
<feature type="chain" id="PRO_5036230642" evidence="1">
    <location>
        <begin position="30"/>
        <end position="101"/>
    </location>
</feature>
<evidence type="ECO:0000313" key="3">
    <source>
        <dbReference type="EMBL" id="CAF1674611.1"/>
    </source>
</evidence>
<protein>
    <submittedName>
        <fullName evidence="5">Uncharacterized protein</fullName>
    </submittedName>
</protein>
<dbReference type="Proteomes" id="UP000663834">
    <property type="component" value="Unassembled WGS sequence"/>
</dbReference>
<evidence type="ECO:0000313" key="4">
    <source>
        <dbReference type="EMBL" id="CAF2089552.1"/>
    </source>
</evidence>
<evidence type="ECO:0000313" key="9">
    <source>
        <dbReference type="EMBL" id="CAF4455412.1"/>
    </source>
</evidence>
<dbReference type="Proteomes" id="UP000676336">
    <property type="component" value="Unassembled WGS sequence"/>
</dbReference>
<sequence length="101" mass="12352">MHMNFSPMPMFRFGFCLLILIFCVITITSYKIDHHRHEDRNNRAVTEWRFRRNFLRLLPYYEGENTNNDLVDDKTIDNDNKYGVNTYDKKYLPNLSYDQNY</sequence>
<evidence type="ECO:0000313" key="11">
    <source>
        <dbReference type="Proteomes" id="UP000663856"/>
    </source>
</evidence>
<dbReference type="EMBL" id="CAJOBF010001068">
    <property type="protein sequence ID" value="CAF3908771.1"/>
    <property type="molecule type" value="Genomic_DNA"/>
</dbReference>
<feature type="signal peptide" evidence="1">
    <location>
        <begin position="1"/>
        <end position="29"/>
    </location>
</feature>
<dbReference type="OrthoDB" id="10017277at2759"/>
<reference evidence="5" key="1">
    <citation type="submission" date="2021-02" db="EMBL/GenBank/DDBJ databases">
        <authorList>
            <person name="Nowell W R."/>
        </authorList>
    </citation>
    <scope>NUCLEOTIDE SEQUENCE</scope>
</reference>
<evidence type="ECO:0000313" key="6">
    <source>
        <dbReference type="EMBL" id="CAF3765132.1"/>
    </source>
</evidence>
<dbReference type="EMBL" id="CAJOBI010009028">
    <property type="protein sequence ID" value="CAF4128015.1"/>
    <property type="molecule type" value="Genomic_DNA"/>
</dbReference>
<keyword evidence="1" id="KW-0732">Signal</keyword>
<dbReference type="Proteomes" id="UP000663855">
    <property type="component" value="Unassembled WGS sequence"/>
</dbReference>
<evidence type="ECO:0000313" key="10">
    <source>
        <dbReference type="EMBL" id="CAF4801302.1"/>
    </source>
</evidence>
<dbReference type="Proteomes" id="UP000681720">
    <property type="component" value="Unassembled WGS sequence"/>
</dbReference>
<dbReference type="EMBL" id="CAJNOV010000604">
    <property type="protein sequence ID" value="CAF1029487.1"/>
    <property type="molecule type" value="Genomic_DNA"/>
</dbReference>
<evidence type="ECO:0000256" key="1">
    <source>
        <dbReference type="SAM" id="SignalP"/>
    </source>
</evidence>
<dbReference type="EMBL" id="CAJNOW010019712">
    <property type="protein sequence ID" value="CAF1674611.1"/>
    <property type="molecule type" value="Genomic_DNA"/>
</dbReference>